<sequence>MSTCVPTPLEDTTGENRWISIHNRFVSELRGKDPEVIFLGDCILEGLQFTEMWNECFAPMHCLNFSIRDDRTENTLWRIHNGVLDNVKPKIVVVHVGTNNVDNSPQEITEGLVTVVYAIRDRLPDAYIVLPTLLPRGHQPNKLREKNNQVNQMVASKCSGMPRVQIVSIEKGLVQSDGTISHHDMYDYLNLTNAGCRKAFEPIYELLHQILTENEPEKDLTPSE</sequence>
<evidence type="ECO:0000256" key="1">
    <source>
        <dbReference type="ARBA" id="ARBA00038184"/>
    </source>
</evidence>
<name>A0A1L8DM70_9DIPT</name>
<evidence type="ECO:0000313" key="3">
    <source>
        <dbReference type="EMBL" id="JAV07475.1"/>
    </source>
</evidence>
<dbReference type="PANTHER" id="PTHR11852:SF0">
    <property type="entry name" value="PLATELET-ACTIVATING FACTOR ACETYLHYDROLASE IB SUBUNIT BETA HOMOLOG"/>
    <property type="match status" value="1"/>
</dbReference>
<comment type="similarity">
    <text evidence="1">Belongs to the 'GDSL' lipolytic enzyme family. Platelet-activating factor acetylhydrolase IB beta/gamma subunits subfamily.</text>
</comment>
<dbReference type="CDD" id="cd01820">
    <property type="entry name" value="PAF_acetylesterase_like"/>
    <property type="match status" value="1"/>
</dbReference>
<organism evidence="3">
    <name type="scientific">Nyssomyia neivai</name>
    <dbReference type="NCBI Taxonomy" id="330878"/>
    <lineage>
        <taxon>Eukaryota</taxon>
        <taxon>Metazoa</taxon>
        <taxon>Ecdysozoa</taxon>
        <taxon>Arthropoda</taxon>
        <taxon>Hexapoda</taxon>
        <taxon>Insecta</taxon>
        <taxon>Pterygota</taxon>
        <taxon>Neoptera</taxon>
        <taxon>Endopterygota</taxon>
        <taxon>Diptera</taxon>
        <taxon>Nematocera</taxon>
        <taxon>Psychodoidea</taxon>
        <taxon>Psychodidae</taxon>
        <taxon>Nyssomyia</taxon>
    </lineage>
</organism>
<dbReference type="Pfam" id="PF13472">
    <property type="entry name" value="Lipase_GDSL_2"/>
    <property type="match status" value="1"/>
</dbReference>
<feature type="domain" description="SGNH hydrolase-type esterase" evidence="2">
    <location>
        <begin position="39"/>
        <end position="197"/>
    </location>
</feature>
<dbReference type="InterPro" id="IPR036514">
    <property type="entry name" value="SGNH_hydro_sf"/>
</dbReference>
<reference evidence="3" key="1">
    <citation type="submission" date="2016-12" db="EMBL/GenBank/DDBJ databases">
        <title>An insight into the sialome and mialome of the sand fly, Nyssomyia neivai.</title>
        <authorList>
            <person name="Sebastian V."/>
            <person name="Goulart T.M."/>
            <person name="Oliveira W."/>
            <person name="Calvo E."/>
            <person name="Oliveira L.F."/>
            <person name="Pinto M.C."/>
            <person name="Rosselino A.M."/>
            <person name="Ribeiro J.M."/>
        </authorList>
    </citation>
    <scope>NUCLEOTIDE SEQUENCE</scope>
</reference>
<keyword evidence="3" id="KW-0378">Hydrolase</keyword>
<dbReference type="GO" id="GO:0016787">
    <property type="term" value="F:hydrolase activity"/>
    <property type="evidence" value="ECO:0007669"/>
    <property type="project" value="UniProtKB-KW"/>
</dbReference>
<dbReference type="SUPFAM" id="SSF52266">
    <property type="entry name" value="SGNH hydrolase"/>
    <property type="match status" value="1"/>
</dbReference>
<dbReference type="EMBL" id="GFDF01006609">
    <property type="protein sequence ID" value="JAV07475.1"/>
    <property type="molecule type" value="Transcribed_RNA"/>
</dbReference>
<dbReference type="InterPro" id="IPR013830">
    <property type="entry name" value="SGNH_hydro"/>
</dbReference>
<dbReference type="PANTHER" id="PTHR11852">
    <property type="entry name" value="PLATELET-ACTIVATING FACTOR ACETYLHYDROLASE"/>
    <property type="match status" value="1"/>
</dbReference>
<proteinExistence type="inferred from homology"/>
<protein>
    <submittedName>
        <fullName evidence="3">Putative attractin and platelet-activating factor acetylhydrolase</fullName>
    </submittedName>
</protein>
<accession>A0A1L8DM70</accession>
<dbReference type="AlphaFoldDB" id="A0A1L8DM70"/>
<evidence type="ECO:0000259" key="2">
    <source>
        <dbReference type="Pfam" id="PF13472"/>
    </source>
</evidence>
<dbReference type="Gene3D" id="3.40.50.1110">
    <property type="entry name" value="SGNH hydrolase"/>
    <property type="match status" value="1"/>
</dbReference>